<sequence>MFVLAHISDIHLNYPPYLYELSLKRIIGLANWHFNRKKYLSHEVVKLLINDISSHNADHIAITGDLVNMTSKREVYAAKNWLKSIGNPNDISIVFGNHDAYVSGSKEKSLRAWKKYIAGDTTCTRGKIFPYMRVRNNVALIGCSTVVNTPPFISNGYFGQKQADDTSQLLCKAKQDGLFRIIMMHHPPVLDESSIYNRMFGIKRFQDVIAKEGVELILHGHTHLNSLHWMTSQETVAPVVGVASASQKKATRKPMASYNLFYIAKNYNNWTLRGERYTLSPDATHIKKECSNIFHNNHG</sequence>
<accession>A0A2T4VYL3</accession>
<dbReference type="InterPro" id="IPR050884">
    <property type="entry name" value="CNP_phosphodiesterase-III"/>
</dbReference>
<protein>
    <submittedName>
        <fullName evidence="6">Metallophosphatase</fullName>
    </submittedName>
</protein>
<dbReference type="Gene3D" id="3.60.21.10">
    <property type="match status" value="1"/>
</dbReference>
<gene>
    <name evidence="6" type="ORF">C4617_00095</name>
</gene>
<dbReference type="PANTHER" id="PTHR42988:SF2">
    <property type="entry name" value="CYCLIC NUCLEOTIDE PHOSPHODIESTERASE CBUA0032-RELATED"/>
    <property type="match status" value="1"/>
</dbReference>
<evidence type="ECO:0000256" key="3">
    <source>
        <dbReference type="ARBA" id="ARBA00023004"/>
    </source>
</evidence>
<dbReference type="SUPFAM" id="SSF56300">
    <property type="entry name" value="Metallo-dependent phosphatases"/>
    <property type="match status" value="1"/>
</dbReference>
<proteinExistence type="inferred from homology"/>
<organism evidence="6 7">
    <name type="scientific">Candidatus Liberibacter europaeus</name>
    <dbReference type="NCBI Taxonomy" id="744859"/>
    <lineage>
        <taxon>Bacteria</taxon>
        <taxon>Pseudomonadati</taxon>
        <taxon>Pseudomonadota</taxon>
        <taxon>Alphaproteobacteria</taxon>
        <taxon>Hyphomicrobiales</taxon>
        <taxon>Rhizobiaceae</taxon>
        <taxon>Liberibacter</taxon>
    </lineage>
</organism>
<dbReference type="Proteomes" id="UP000240811">
    <property type="component" value="Unassembled WGS sequence"/>
</dbReference>
<dbReference type="EMBL" id="PSQJ01000001">
    <property type="protein sequence ID" value="PTL86870.1"/>
    <property type="molecule type" value="Genomic_DNA"/>
</dbReference>
<dbReference type="GO" id="GO:0016787">
    <property type="term" value="F:hydrolase activity"/>
    <property type="evidence" value="ECO:0007669"/>
    <property type="project" value="UniProtKB-KW"/>
</dbReference>
<keyword evidence="3" id="KW-0408">Iron</keyword>
<dbReference type="GO" id="GO:0046872">
    <property type="term" value="F:metal ion binding"/>
    <property type="evidence" value="ECO:0007669"/>
    <property type="project" value="UniProtKB-KW"/>
</dbReference>
<evidence type="ECO:0000256" key="4">
    <source>
        <dbReference type="ARBA" id="ARBA00025742"/>
    </source>
</evidence>
<dbReference type="PANTHER" id="PTHR42988">
    <property type="entry name" value="PHOSPHOHYDROLASE"/>
    <property type="match status" value="1"/>
</dbReference>
<dbReference type="InterPro" id="IPR004843">
    <property type="entry name" value="Calcineurin-like_PHP"/>
</dbReference>
<comment type="caution">
    <text evidence="6">The sequence shown here is derived from an EMBL/GenBank/DDBJ whole genome shotgun (WGS) entry which is preliminary data.</text>
</comment>
<dbReference type="AlphaFoldDB" id="A0A2T4VYL3"/>
<reference evidence="7" key="1">
    <citation type="submission" date="2018-02" db="EMBL/GenBank/DDBJ databases">
        <title>Genome sequence of Candidatus Liberibacter europaeus.</title>
        <authorList>
            <person name="Frampton R.A."/>
            <person name="Thompson S.M."/>
            <person name="David C."/>
            <person name="Addison S.M."/>
            <person name="Smith G.R."/>
        </authorList>
    </citation>
    <scope>NUCLEOTIDE SEQUENCE [LARGE SCALE GENOMIC DNA]</scope>
</reference>
<name>A0A2T4VYL3_9HYPH</name>
<keyword evidence="1" id="KW-0479">Metal-binding</keyword>
<keyword evidence="2" id="KW-0378">Hydrolase</keyword>
<evidence type="ECO:0000313" key="7">
    <source>
        <dbReference type="Proteomes" id="UP000240811"/>
    </source>
</evidence>
<comment type="similarity">
    <text evidence="4">Belongs to the cyclic nucleotide phosphodiesterase class-III family.</text>
</comment>
<dbReference type="InterPro" id="IPR029052">
    <property type="entry name" value="Metallo-depent_PP-like"/>
</dbReference>
<evidence type="ECO:0000259" key="5">
    <source>
        <dbReference type="Pfam" id="PF00149"/>
    </source>
</evidence>
<dbReference type="Pfam" id="PF00149">
    <property type="entry name" value="Metallophos"/>
    <property type="match status" value="1"/>
</dbReference>
<evidence type="ECO:0000313" key="6">
    <source>
        <dbReference type="EMBL" id="PTL86870.1"/>
    </source>
</evidence>
<evidence type="ECO:0000256" key="2">
    <source>
        <dbReference type="ARBA" id="ARBA00022801"/>
    </source>
</evidence>
<feature type="domain" description="Calcineurin-like phosphoesterase" evidence="5">
    <location>
        <begin position="4"/>
        <end position="223"/>
    </location>
</feature>
<evidence type="ECO:0000256" key="1">
    <source>
        <dbReference type="ARBA" id="ARBA00022723"/>
    </source>
</evidence>